<comment type="similarity">
    <text evidence="2 8">Belongs to the lactate permease family.</text>
</comment>
<feature type="transmembrane region" description="Helical" evidence="8">
    <location>
        <begin position="46"/>
        <end position="68"/>
    </location>
</feature>
<dbReference type="GO" id="GO:0005886">
    <property type="term" value="C:plasma membrane"/>
    <property type="evidence" value="ECO:0007669"/>
    <property type="project" value="UniProtKB-SubCell"/>
</dbReference>
<dbReference type="NCBIfam" id="TIGR00795">
    <property type="entry name" value="lctP"/>
    <property type="match status" value="1"/>
</dbReference>
<gene>
    <name evidence="9" type="ORF">DESME_09820</name>
</gene>
<dbReference type="Proteomes" id="UP000010847">
    <property type="component" value="Chromosome"/>
</dbReference>
<sequence>MEKYFQNYNPTGSVVLSTFFAALPIIVLLYLLALHPHKDKHGKRQLGIFAPYAAITSAIVGILVAVFMMKMPVATAVAAFGYGAANGLFPIGWIVFGAIFLYTMTVVTGSFEIVKNSVASISPDRRLQALLIAFSFGAFMEGASGFGTPVAVAGALMVGVGFKPMTAAVICLIANTAPVAWGSIGTPILTLGAVSGIDPSLLSMQAGRQLPFFSLIVPFWLVATLVFMDKGTWKDVFEVWPATLVSGLSFAITQLTMSQSGNVELVDIGAGIVSMVVTALFLKIWQPKHIMSHEDAHENASATGLANNKLEIPKYTGSQLAQAWAPWIIMAIAVFTWGQSGFKKFFNAIFAPVIPVPFLHGVVYRTAPISPEPTMEAAKYTFNFLTFAGTAMMIAAFIGGIFILRVTAKQWKEIFKVTFFRMRVPLTVICTVLGLGYTTRYAGTDAIMGLAFTKTGVAYPFFASMLGWLGVFLTGSDTSSNAMFGSLQHITADQLGLNPVLIVTANSTGGVMGKMIDAQSIVVSTVACYDNHEDGMAAVGPIFRKVFPHSLALALLLSALVWCQAYVWPWMQVPFVK</sequence>
<dbReference type="AlphaFoldDB" id="W0ECQ0"/>
<feature type="transmembrane region" description="Helical" evidence="8">
    <location>
        <begin position="345"/>
        <end position="364"/>
    </location>
</feature>
<feature type="transmembrane region" description="Helical" evidence="8">
    <location>
        <begin position="210"/>
        <end position="227"/>
    </location>
</feature>
<keyword evidence="7 8" id="KW-0472">Membrane</keyword>
<feature type="transmembrane region" description="Helical" evidence="8">
    <location>
        <begin position="420"/>
        <end position="437"/>
    </location>
</feature>
<feature type="transmembrane region" description="Helical" evidence="8">
    <location>
        <begin position="457"/>
        <end position="475"/>
    </location>
</feature>
<accession>W0ECQ0</accession>
<keyword evidence="5 8" id="KW-0812">Transmembrane</keyword>
<dbReference type="OrthoDB" id="9761056at2"/>
<feature type="transmembrane region" description="Helical" evidence="8">
    <location>
        <begin position="165"/>
        <end position="189"/>
    </location>
</feature>
<proteinExistence type="inferred from homology"/>
<feature type="transmembrane region" description="Helical" evidence="8">
    <location>
        <begin position="265"/>
        <end position="285"/>
    </location>
</feature>
<organism evidence="9 10">
    <name type="scientific">Desulfitobacterium metallireducens DSM 15288</name>
    <dbReference type="NCBI Taxonomy" id="871968"/>
    <lineage>
        <taxon>Bacteria</taxon>
        <taxon>Bacillati</taxon>
        <taxon>Bacillota</taxon>
        <taxon>Clostridia</taxon>
        <taxon>Eubacteriales</taxon>
        <taxon>Desulfitobacteriaceae</taxon>
        <taxon>Desulfitobacterium</taxon>
    </lineage>
</organism>
<feature type="transmembrane region" description="Helical" evidence="8">
    <location>
        <begin position="12"/>
        <end position="34"/>
    </location>
</feature>
<feature type="transmembrane region" description="Helical" evidence="8">
    <location>
        <begin position="88"/>
        <end position="108"/>
    </location>
</feature>
<protein>
    <recommendedName>
        <fullName evidence="8">L-lactate permease</fullName>
    </recommendedName>
</protein>
<dbReference type="RefSeq" id="WP_006716187.1">
    <property type="nucleotide sequence ID" value="NZ_CP007032.1"/>
</dbReference>
<dbReference type="KEGG" id="dmt:DESME_09820"/>
<reference evidence="9 10" key="1">
    <citation type="submission" date="2013-12" db="EMBL/GenBank/DDBJ databases">
        <authorList>
            <consortium name="DOE Joint Genome Institute"/>
            <person name="Smidt H."/>
            <person name="Huntemann M."/>
            <person name="Han J."/>
            <person name="Chen A."/>
            <person name="Kyrpides N."/>
            <person name="Mavromatis K."/>
            <person name="Markowitz V."/>
            <person name="Palaniappan K."/>
            <person name="Ivanova N."/>
            <person name="Schaumberg A."/>
            <person name="Pati A."/>
            <person name="Liolios K."/>
            <person name="Nordberg H.P."/>
            <person name="Cantor M.N."/>
            <person name="Hua S.X."/>
            <person name="Woyke T."/>
        </authorList>
    </citation>
    <scope>NUCLEOTIDE SEQUENCE [LARGE SCALE GENOMIC DNA]</scope>
    <source>
        <strain evidence="10">DSM 15288</strain>
    </source>
</reference>
<dbReference type="GO" id="GO:0015129">
    <property type="term" value="F:lactate transmembrane transporter activity"/>
    <property type="evidence" value="ECO:0007669"/>
    <property type="project" value="UniProtKB-UniRule"/>
</dbReference>
<dbReference type="HOGENOM" id="CLU_021628_0_0_9"/>
<feature type="transmembrane region" description="Helical" evidence="8">
    <location>
        <begin position="551"/>
        <end position="571"/>
    </location>
</feature>
<comment type="subcellular location">
    <subcellularLocation>
        <location evidence="1 8">Cell membrane</location>
        <topology evidence="1 8">Multi-pass membrane protein</topology>
    </subcellularLocation>
</comment>
<keyword evidence="4 8" id="KW-1003">Cell membrane</keyword>
<dbReference type="STRING" id="871968.DESME_09820"/>
<keyword evidence="6 8" id="KW-1133">Transmembrane helix</keyword>
<evidence type="ECO:0000256" key="7">
    <source>
        <dbReference type="ARBA" id="ARBA00023136"/>
    </source>
</evidence>
<feature type="transmembrane region" description="Helical" evidence="8">
    <location>
        <begin position="129"/>
        <end position="159"/>
    </location>
</feature>
<dbReference type="InterPro" id="IPR003804">
    <property type="entry name" value="Lactate_perm"/>
</dbReference>
<evidence type="ECO:0000256" key="4">
    <source>
        <dbReference type="ARBA" id="ARBA00022475"/>
    </source>
</evidence>
<feature type="transmembrane region" description="Helical" evidence="8">
    <location>
        <begin position="384"/>
        <end position="408"/>
    </location>
</feature>
<feature type="transmembrane region" description="Helical" evidence="8">
    <location>
        <begin position="320"/>
        <end position="338"/>
    </location>
</feature>
<evidence type="ECO:0000256" key="1">
    <source>
        <dbReference type="ARBA" id="ARBA00004651"/>
    </source>
</evidence>
<evidence type="ECO:0000256" key="3">
    <source>
        <dbReference type="ARBA" id="ARBA00022448"/>
    </source>
</evidence>
<evidence type="ECO:0000256" key="6">
    <source>
        <dbReference type="ARBA" id="ARBA00022989"/>
    </source>
</evidence>
<keyword evidence="3 8" id="KW-0813">Transport</keyword>
<dbReference type="PANTHER" id="PTHR30003:SF0">
    <property type="entry name" value="GLYCOLATE PERMEASE GLCA-RELATED"/>
    <property type="match status" value="1"/>
</dbReference>
<dbReference type="eggNOG" id="COG1620">
    <property type="taxonomic scope" value="Bacteria"/>
</dbReference>
<comment type="function">
    <text evidence="8">Uptake of L-lactate across the membrane. Can also transport D-lactate and glycolate.</text>
</comment>
<evidence type="ECO:0000313" key="10">
    <source>
        <dbReference type="Proteomes" id="UP000010847"/>
    </source>
</evidence>
<keyword evidence="10" id="KW-1185">Reference proteome</keyword>
<evidence type="ECO:0000313" key="9">
    <source>
        <dbReference type="EMBL" id="AHF07288.1"/>
    </source>
</evidence>
<evidence type="ECO:0000256" key="2">
    <source>
        <dbReference type="ARBA" id="ARBA00010100"/>
    </source>
</evidence>
<dbReference type="GO" id="GO:0015295">
    <property type="term" value="F:solute:proton symporter activity"/>
    <property type="evidence" value="ECO:0007669"/>
    <property type="project" value="TreeGrafter"/>
</dbReference>
<evidence type="ECO:0000256" key="8">
    <source>
        <dbReference type="RuleBase" id="RU365092"/>
    </source>
</evidence>
<dbReference type="EMBL" id="CP007032">
    <property type="protein sequence ID" value="AHF07288.1"/>
    <property type="molecule type" value="Genomic_DNA"/>
</dbReference>
<evidence type="ECO:0000256" key="5">
    <source>
        <dbReference type="ARBA" id="ARBA00022692"/>
    </source>
</evidence>
<name>W0ECQ0_9FIRM</name>
<dbReference type="PANTHER" id="PTHR30003">
    <property type="entry name" value="L-LACTATE PERMEASE"/>
    <property type="match status" value="1"/>
</dbReference>
<dbReference type="Pfam" id="PF02652">
    <property type="entry name" value="Lactate_perm"/>
    <property type="match status" value="1"/>
</dbReference>